<feature type="chain" id="PRO_5035899647" description="RxLR effector protein" evidence="2">
    <location>
        <begin position="23"/>
        <end position="79"/>
    </location>
</feature>
<feature type="signal peptide" evidence="2">
    <location>
        <begin position="1"/>
        <end position="22"/>
    </location>
</feature>
<dbReference type="EMBL" id="JAGDFM010000056">
    <property type="protein sequence ID" value="KAG7388672.1"/>
    <property type="molecule type" value="Genomic_DNA"/>
</dbReference>
<dbReference type="Proteomes" id="UP000694044">
    <property type="component" value="Unassembled WGS sequence"/>
</dbReference>
<reference evidence="3" key="1">
    <citation type="submission" date="2021-02" db="EMBL/GenBank/DDBJ databases">
        <authorList>
            <person name="Palmer J.M."/>
        </authorList>
    </citation>
    <scope>NUCLEOTIDE SEQUENCE</scope>
    <source>
        <strain evidence="3">SCRP734</strain>
    </source>
</reference>
<feature type="compositionally biased region" description="Polar residues" evidence="1">
    <location>
        <begin position="60"/>
        <end position="71"/>
    </location>
</feature>
<feature type="region of interest" description="Disordered" evidence="1">
    <location>
        <begin position="48"/>
        <end position="79"/>
    </location>
</feature>
<keyword evidence="4" id="KW-1185">Reference proteome</keyword>
<name>A0A8T1W418_9STRA</name>
<accession>A0A8T1W418</accession>
<evidence type="ECO:0000313" key="4">
    <source>
        <dbReference type="Proteomes" id="UP000694044"/>
    </source>
</evidence>
<protein>
    <recommendedName>
        <fullName evidence="5">RxLR effector protein</fullName>
    </recommendedName>
</protein>
<evidence type="ECO:0000313" key="3">
    <source>
        <dbReference type="EMBL" id="KAG7388672.1"/>
    </source>
</evidence>
<organism evidence="3 4">
    <name type="scientific">Phytophthora pseudosyringae</name>
    <dbReference type="NCBI Taxonomy" id="221518"/>
    <lineage>
        <taxon>Eukaryota</taxon>
        <taxon>Sar</taxon>
        <taxon>Stramenopiles</taxon>
        <taxon>Oomycota</taxon>
        <taxon>Peronosporomycetes</taxon>
        <taxon>Peronosporales</taxon>
        <taxon>Peronosporaceae</taxon>
        <taxon>Phytophthora</taxon>
    </lineage>
</organism>
<evidence type="ECO:0000256" key="1">
    <source>
        <dbReference type="SAM" id="MobiDB-lite"/>
    </source>
</evidence>
<keyword evidence="2" id="KW-0732">Signal</keyword>
<proteinExistence type="predicted"/>
<evidence type="ECO:0008006" key="5">
    <source>
        <dbReference type="Google" id="ProtNLM"/>
    </source>
</evidence>
<comment type="caution">
    <text evidence="3">The sequence shown here is derived from an EMBL/GenBank/DDBJ whole genome shotgun (WGS) entry which is preliminary data.</text>
</comment>
<gene>
    <name evidence="3" type="ORF">PHYPSEUDO_011999</name>
</gene>
<sequence length="79" mass="8309">MRPSFSTLALLAAATLAARASAHSNMILPLSTWSAGWSTNSFAATIEGDKDLPVPDDASVANTSTTPSTDECSVRRRQN</sequence>
<evidence type="ECO:0000256" key="2">
    <source>
        <dbReference type="SAM" id="SignalP"/>
    </source>
</evidence>
<dbReference type="AlphaFoldDB" id="A0A8T1W418"/>